<dbReference type="Proteomes" id="UP000266188">
    <property type="component" value="Unassembled WGS sequence"/>
</dbReference>
<dbReference type="InterPro" id="IPR049450">
    <property type="entry name" value="ACOT8-like_C"/>
</dbReference>
<dbReference type="AlphaFoldDB" id="A0A3A2ZJK2"/>
<evidence type="ECO:0000259" key="1">
    <source>
        <dbReference type="Pfam" id="PF20789"/>
    </source>
</evidence>
<dbReference type="OrthoDB" id="2532955at2759"/>
<accession>A0A3A2ZJK2</accession>
<organism evidence="2 3">
    <name type="scientific">Aspergillus sclerotialis</name>
    <dbReference type="NCBI Taxonomy" id="2070753"/>
    <lineage>
        <taxon>Eukaryota</taxon>
        <taxon>Fungi</taxon>
        <taxon>Dikarya</taxon>
        <taxon>Ascomycota</taxon>
        <taxon>Pezizomycotina</taxon>
        <taxon>Eurotiomycetes</taxon>
        <taxon>Eurotiomycetidae</taxon>
        <taxon>Eurotiales</taxon>
        <taxon>Aspergillaceae</taxon>
        <taxon>Aspergillus</taxon>
        <taxon>Aspergillus subgen. Polypaecilum</taxon>
    </lineage>
</organism>
<dbReference type="EMBL" id="MVGC01000152">
    <property type="protein sequence ID" value="RJE22750.1"/>
    <property type="molecule type" value="Genomic_DNA"/>
</dbReference>
<dbReference type="InterPro" id="IPR042171">
    <property type="entry name" value="Acyl-CoA_hotdog"/>
</dbReference>
<dbReference type="SUPFAM" id="SSF54637">
    <property type="entry name" value="Thioesterase/thiol ester dehydrase-isomerase"/>
    <property type="match status" value="1"/>
</dbReference>
<dbReference type="InterPro" id="IPR029069">
    <property type="entry name" value="HotDog_dom_sf"/>
</dbReference>
<reference evidence="3" key="1">
    <citation type="submission" date="2017-02" db="EMBL/GenBank/DDBJ databases">
        <authorList>
            <person name="Tafer H."/>
            <person name="Lopandic K."/>
        </authorList>
    </citation>
    <scope>NUCLEOTIDE SEQUENCE [LARGE SCALE GENOMIC DNA]</scope>
    <source>
        <strain evidence="3">CBS 366.77</strain>
    </source>
</reference>
<name>A0A3A2ZJK2_9EURO</name>
<protein>
    <recommendedName>
        <fullName evidence="1">Acyl-CoA thioesterase-like C-terminal domain-containing protein</fullName>
    </recommendedName>
</protein>
<evidence type="ECO:0000313" key="3">
    <source>
        <dbReference type="Proteomes" id="UP000266188"/>
    </source>
</evidence>
<evidence type="ECO:0000313" key="2">
    <source>
        <dbReference type="EMBL" id="RJE22750.1"/>
    </source>
</evidence>
<dbReference type="Pfam" id="PF20789">
    <property type="entry name" value="4HBT_3C"/>
    <property type="match status" value="1"/>
</dbReference>
<sequence length="220" mass="24439">MVPPGNVTISCHSLRVSSRQCVVRVELFRGRANSSQASGSLSTIGIATYGNIAQEKGLTQDPNIEATPLPNREKECVRIDDPVVDSTPVTRKLHWVAPKSPNGLWGHRLGGHNREVWLSFRDGSKISDALYLALLADMPLQPPATHDHGFYTRYALSTLCLSVEFKKRPNPNTQYIMTRSNSAKVSNGRYDVNLQIFDEAGDLLALSNHVVYVSELRQRL</sequence>
<dbReference type="InterPro" id="IPR052389">
    <property type="entry name" value="Sec_Metab_Biosynth-Assoc"/>
</dbReference>
<proteinExistence type="predicted"/>
<dbReference type="Gene3D" id="2.40.160.210">
    <property type="entry name" value="Acyl-CoA thioesterase, double hotdog domain"/>
    <property type="match status" value="1"/>
</dbReference>
<comment type="caution">
    <text evidence="2">The sequence shown here is derived from an EMBL/GenBank/DDBJ whole genome shotgun (WGS) entry which is preliminary data.</text>
</comment>
<dbReference type="PANTHER" id="PTHR38110:SF4">
    <property type="entry name" value="THIOESTERASE-LIKE SUPERFAMILY-DOMAIN-CONTAINING PROTEIN"/>
    <property type="match status" value="1"/>
</dbReference>
<gene>
    <name evidence="2" type="ORF">PHISCL_04895</name>
</gene>
<keyword evidence="3" id="KW-1185">Reference proteome</keyword>
<feature type="domain" description="Acyl-CoA thioesterase-like C-terminal" evidence="1">
    <location>
        <begin position="75"/>
        <end position="213"/>
    </location>
</feature>
<dbReference type="PANTHER" id="PTHR38110">
    <property type="entry name" value="CHROMOSOME 23, WHOLE GENOME SHOTGUN SEQUENCE"/>
    <property type="match status" value="1"/>
</dbReference>
<dbReference type="STRING" id="2070753.A0A3A2ZJK2"/>